<feature type="region of interest" description="Disordered" evidence="1">
    <location>
        <begin position="361"/>
        <end position="398"/>
    </location>
</feature>
<proteinExistence type="predicted"/>
<reference evidence="3" key="1">
    <citation type="submission" date="2020-02" db="EMBL/GenBank/DDBJ databases">
        <authorList>
            <person name="Palmer J.M."/>
        </authorList>
    </citation>
    <scope>NUCLEOTIDE SEQUENCE</scope>
    <source>
        <strain evidence="3">EPUS1.4</strain>
        <tissue evidence="3">Thallus</tissue>
    </source>
</reference>
<accession>A0A8H7E699</accession>
<dbReference type="SUPFAM" id="SSF81383">
    <property type="entry name" value="F-box domain"/>
    <property type="match status" value="1"/>
</dbReference>
<keyword evidence="4" id="KW-1185">Reference proteome</keyword>
<evidence type="ECO:0000259" key="2">
    <source>
        <dbReference type="PROSITE" id="PS50181"/>
    </source>
</evidence>
<name>A0A8H7E699_9EURO</name>
<protein>
    <recommendedName>
        <fullName evidence="2">F-box domain-containing protein</fullName>
    </recommendedName>
</protein>
<evidence type="ECO:0000256" key="1">
    <source>
        <dbReference type="SAM" id="MobiDB-lite"/>
    </source>
</evidence>
<organism evidence="3 4">
    <name type="scientific">Endocarpon pusillum</name>
    <dbReference type="NCBI Taxonomy" id="364733"/>
    <lineage>
        <taxon>Eukaryota</taxon>
        <taxon>Fungi</taxon>
        <taxon>Dikarya</taxon>
        <taxon>Ascomycota</taxon>
        <taxon>Pezizomycotina</taxon>
        <taxon>Eurotiomycetes</taxon>
        <taxon>Chaetothyriomycetidae</taxon>
        <taxon>Verrucariales</taxon>
        <taxon>Verrucariaceae</taxon>
        <taxon>Endocarpon</taxon>
    </lineage>
</organism>
<comment type="caution">
    <text evidence="3">The sequence shown here is derived from an EMBL/GenBank/DDBJ whole genome shotgun (WGS) entry which is preliminary data.</text>
</comment>
<evidence type="ECO:0000313" key="4">
    <source>
        <dbReference type="Proteomes" id="UP000606974"/>
    </source>
</evidence>
<dbReference type="InterPro" id="IPR036047">
    <property type="entry name" value="F-box-like_dom_sf"/>
</dbReference>
<dbReference type="OrthoDB" id="3766406at2759"/>
<sequence length="398" mass="44688">MLIFSNSNPREIVSEWLCLASQFLKQMSKPLYSRQRVEEEKEAMIEPHNQYGHLLFNLPLDIFQVVTSFLEPSDLMCLGLTCTAFWSLVTIDTLDKFRLGDAYWLKQRERFLEKLAGDSWDMILCEDCLKLQPLHAGRPLTVCNNRIKPPCRHLASYVSICKHFSITRGMLELRLKSWRSGDLEASSSSDPFAHSCTWRMSGSGSAECALSVNSKIIEGDLYLKVVYDIDVKLDAKGNPKIPSMRGKGCLHSGIWLKEKCASAVQCALKGKAPCAKCAKAQRCTYCFTQFLVSVTLEPLGALHLQVKAYRYLGGGKSGGASSKHAWTAQTRQPVVAKQGNVHFHPNHGSLEDVFEQNYQPNFVSSPRTANRGKDAEGSPAARPAGHDKYWRPPSWWRN</sequence>
<feature type="domain" description="F-box" evidence="2">
    <location>
        <begin position="52"/>
        <end position="107"/>
    </location>
</feature>
<evidence type="ECO:0000313" key="3">
    <source>
        <dbReference type="EMBL" id="KAF7508376.1"/>
    </source>
</evidence>
<dbReference type="PROSITE" id="PS50181">
    <property type="entry name" value="FBOX"/>
    <property type="match status" value="1"/>
</dbReference>
<gene>
    <name evidence="3" type="ORF">GJ744_009367</name>
</gene>
<dbReference type="AlphaFoldDB" id="A0A8H7E699"/>
<dbReference type="Proteomes" id="UP000606974">
    <property type="component" value="Unassembled WGS sequence"/>
</dbReference>
<dbReference type="EMBL" id="JAACFV010000055">
    <property type="protein sequence ID" value="KAF7508376.1"/>
    <property type="molecule type" value="Genomic_DNA"/>
</dbReference>
<dbReference type="CDD" id="cd09917">
    <property type="entry name" value="F-box_SF"/>
    <property type="match status" value="1"/>
</dbReference>
<dbReference type="InterPro" id="IPR001810">
    <property type="entry name" value="F-box_dom"/>
</dbReference>